<dbReference type="SUPFAM" id="SSF109854">
    <property type="entry name" value="DinB/YfiT-like putative metalloenzymes"/>
    <property type="match status" value="1"/>
</dbReference>
<organism evidence="2 3">
    <name type="scientific">Dictyobacter formicarum</name>
    <dbReference type="NCBI Taxonomy" id="2778368"/>
    <lineage>
        <taxon>Bacteria</taxon>
        <taxon>Bacillati</taxon>
        <taxon>Chloroflexota</taxon>
        <taxon>Ktedonobacteria</taxon>
        <taxon>Ktedonobacterales</taxon>
        <taxon>Dictyobacteraceae</taxon>
        <taxon>Dictyobacter</taxon>
    </lineage>
</organism>
<keyword evidence="3" id="KW-1185">Reference proteome</keyword>
<feature type="domain" description="DinB-like" evidence="1">
    <location>
        <begin position="24"/>
        <end position="174"/>
    </location>
</feature>
<evidence type="ECO:0000313" key="2">
    <source>
        <dbReference type="EMBL" id="GHO88692.1"/>
    </source>
</evidence>
<dbReference type="Pfam" id="PF12867">
    <property type="entry name" value="DinB_2"/>
    <property type="match status" value="1"/>
</dbReference>
<protein>
    <submittedName>
        <fullName evidence="2">PadR family transcriptional regulator</fullName>
    </submittedName>
</protein>
<gene>
    <name evidence="2" type="ORF">KSZ_66980</name>
</gene>
<dbReference type="Gene3D" id="1.20.120.450">
    <property type="entry name" value="dinb family like domain"/>
    <property type="match status" value="1"/>
</dbReference>
<dbReference type="RefSeq" id="WP_201366246.1">
    <property type="nucleotide sequence ID" value="NZ_BNJJ01000026.1"/>
</dbReference>
<evidence type="ECO:0000313" key="3">
    <source>
        <dbReference type="Proteomes" id="UP000635565"/>
    </source>
</evidence>
<dbReference type="InterPro" id="IPR024775">
    <property type="entry name" value="DinB-like"/>
</dbReference>
<dbReference type="InterPro" id="IPR034660">
    <property type="entry name" value="DinB/YfiT-like"/>
</dbReference>
<dbReference type="EMBL" id="BNJJ01000026">
    <property type="protein sequence ID" value="GHO88692.1"/>
    <property type="molecule type" value="Genomic_DNA"/>
</dbReference>
<proteinExistence type="predicted"/>
<name>A0ABQ3VQZ9_9CHLR</name>
<sequence length="186" mass="21600">MPYTETIQKLQTALAETVAEIDHWCGMPEESRAYQPQDGGWSINEILEHITLTSHYLLIIINKGCAKALRKAAQGETIPAGESDLTRLEPIGHPDAFPWIRPEHMEPTRKVALEEVRARVQEQYQNCVRVLTDIEHGEGALYTARMSVQDLGRMDLYQWLYFLVLHQQRHIRQIARVYQEWETKHP</sequence>
<reference evidence="2 3" key="1">
    <citation type="journal article" date="2021" name="Int. J. Syst. Evol. Microbiol.">
        <title>Reticulibacter mediterranei gen. nov., sp. nov., within the new family Reticulibacteraceae fam. nov., and Ktedonospora formicarum gen. nov., sp. nov., Ktedonobacter robiniae sp. nov., Dictyobacter formicarum sp. nov. and Dictyobacter arantiisoli sp. nov., belonging to the class Ktedonobacteria.</title>
        <authorList>
            <person name="Yabe S."/>
            <person name="Zheng Y."/>
            <person name="Wang C.M."/>
            <person name="Sakai Y."/>
            <person name="Abe K."/>
            <person name="Yokota A."/>
            <person name="Donadio S."/>
            <person name="Cavaletti L."/>
            <person name="Monciardini P."/>
        </authorList>
    </citation>
    <scope>NUCLEOTIDE SEQUENCE [LARGE SCALE GENOMIC DNA]</scope>
    <source>
        <strain evidence="2 3">SOSP1-9</strain>
    </source>
</reference>
<comment type="caution">
    <text evidence="2">The sequence shown here is derived from an EMBL/GenBank/DDBJ whole genome shotgun (WGS) entry which is preliminary data.</text>
</comment>
<dbReference type="Proteomes" id="UP000635565">
    <property type="component" value="Unassembled WGS sequence"/>
</dbReference>
<accession>A0ABQ3VQZ9</accession>
<evidence type="ECO:0000259" key="1">
    <source>
        <dbReference type="Pfam" id="PF12867"/>
    </source>
</evidence>